<gene>
    <name evidence="1" type="ORF">ACFQV2_31700</name>
</gene>
<dbReference type="EMBL" id="JBHTEY010000004">
    <property type="protein sequence ID" value="MFC7617312.1"/>
    <property type="molecule type" value="Genomic_DNA"/>
</dbReference>
<dbReference type="InterPro" id="IPR053780">
    <property type="entry name" value="Gp66-like"/>
</dbReference>
<reference evidence="2" key="1">
    <citation type="journal article" date="2019" name="Int. J. Syst. Evol. Microbiol.">
        <title>The Global Catalogue of Microorganisms (GCM) 10K type strain sequencing project: providing services to taxonomists for standard genome sequencing and annotation.</title>
        <authorList>
            <consortium name="The Broad Institute Genomics Platform"/>
            <consortium name="The Broad Institute Genome Sequencing Center for Infectious Disease"/>
            <person name="Wu L."/>
            <person name="Ma J."/>
        </authorList>
    </citation>
    <scope>NUCLEOTIDE SEQUENCE [LARGE SCALE GENOMIC DNA]</scope>
    <source>
        <strain evidence="2">JCM 17695</strain>
    </source>
</reference>
<organism evidence="1 2">
    <name type="scientific">Actinokineospora soli</name>
    <dbReference type="NCBI Taxonomy" id="1048753"/>
    <lineage>
        <taxon>Bacteria</taxon>
        <taxon>Bacillati</taxon>
        <taxon>Actinomycetota</taxon>
        <taxon>Actinomycetes</taxon>
        <taxon>Pseudonocardiales</taxon>
        <taxon>Pseudonocardiaceae</taxon>
        <taxon>Actinokineospora</taxon>
    </lineage>
</organism>
<dbReference type="Pfam" id="PF25680">
    <property type="entry name" value="Mom"/>
    <property type="match status" value="1"/>
</dbReference>
<accession>A0ABW2TWG7</accession>
<dbReference type="Proteomes" id="UP001596512">
    <property type="component" value="Unassembled WGS sequence"/>
</dbReference>
<protein>
    <submittedName>
        <fullName evidence="1">XF1762 family protein</fullName>
    </submittedName>
</protein>
<proteinExistence type="predicted"/>
<keyword evidence="2" id="KW-1185">Reference proteome</keyword>
<sequence>MRLRVVPVTFRQACVFVEAHHRHHRPPRGMKFAVGVAAGDALVGVAVIGRPVARHLDDGMTVEVTRTCTDGTANSNSMLYGAAWRVARGLGYSRLVTYTQCGESGSSLRAAGFIKVAQLRPRSWPDRLVCGTAGTGTRRDQLALSSVDRGEWAVPVTDQKPFAGDSSAGKEVQGLLEIRTVHGTEADRLEREQAEPLQEVIAWLSTR</sequence>
<dbReference type="NCBIfam" id="NF045478">
    <property type="entry name" value="XF1762_fam"/>
    <property type="match status" value="1"/>
</dbReference>
<name>A0ABW2TWG7_9PSEU</name>
<evidence type="ECO:0000313" key="1">
    <source>
        <dbReference type="EMBL" id="MFC7617312.1"/>
    </source>
</evidence>
<evidence type="ECO:0000313" key="2">
    <source>
        <dbReference type="Proteomes" id="UP001596512"/>
    </source>
</evidence>
<dbReference type="InterPro" id="IPR057895">
    <property type="entry name" value="Mom"/>
</dbReference>
<comment type="caution">
    <text evidence="1">The sequence shown here is derived from an EMBL/GenBank/DDBJ whole genome shotgun (WGS) entry which is preliminary data.</text>
</comment>